<dbReference type="InterPro" id="IPR057627">
    <property type="entry name" value="FN-plug_TEN1-4"/>
</dbReference>
<dbReference type="Pfam" id="PF24329">
    <property type="entry name" value="FN-plug_TEN1-4"/>
    <property type="match status" value="1"/>
</dbReference>
<dbReference type="GO" id="GO:0042803">
    <property type="term" value="F:protein homodimerization activity"/>
    <property type="evidence" value="ECO:0007669"/>
    <property type="project" value="TreeGrafter"/>
</dbReference>
<dbReference type="PROSITE" id="PS50026">
    <property type="entry name" value="EGF_3"/>
    <property type="match status" value="3"/>
</dbReference>
<comment type="caution">
    <text evidence="4">Lacks conserved residue(s) required for the propagation of feature annotation.</text>
</comment>
<dbReference type="Ensembl" id="ENSEBUT00000023163.1">
    <property type="protein sequence ID" value="ENSEBUP00000022587.1"/>
    <property type="gene ID" value="ENSEBUG00000013889.1"/>
</dbReference>
<evidence type="ECO:0000256" key="1">
    <source>
        <dbReference type="ARBA" id="ARBA00022536"/>
    </source>
</evidence>
<dbReference type="GO" id="GO:0046982">
    <property type="term" value="F:protein heterodimerization activity"/>
    <property type="evidence" value="ECO:0007669"/>
    <property type="project" value="TreeGrafter"/>
</dbReference>
<feature type="domain" description="EGF-like" evidence="5">
    <location>
        <begin position="373"/>
        <end position="406"/>
    </location>
</feature>
<dbReference type="FunFam" id="2.120.10.30:FF:000006">
    <property type="entry name" value="Teneurin transmembrane protein 4"/>
    <property type="match status" value="1"/>
</dbReference>
<organism evidence="6 7">
    <name type="scientific">Eptatretus burgeri</name>
    <name type="common">Inshore hagfish</name>
    <dbReference type="NCBI Taxonomy" id="7764"/>
    <lineage>
        <taxon>Eukaryota</taxon>
        <taxon>Metazoa</taxon>
        <taxon>Chordata</taxon>
        <taxon>Craniata</taxon>
        <taxon>Vertebrata</taxon>
        <taxon>Cyclostomata</taxon>
        <taxon>Myxini</taxon>
        <taxon>Myxiniformes</taxon>
        <taxon>Myxinidae</taxon>
        <taxon>Eptatretinae</taxon>
        <taxon>Eptatretus</taxon>
    </lineage>
</organism>
<keyword evidence="2" id="KW-0677">Repeat</keyword>
<dbReference type="Pfam" id="PF25020">
    <property type="entry name" value="TTR_TEN1-4"/>
    <property type="match status" value="1"/>
</dbReference>
<dbReference type="InterPro" id="IPR011042">
    <property type="entry name" value="6-blade_b-propeller_TolB-like"/>
</dbReference>
<dbReference type="GO" id="GO:0050839">
    <property type="term" value="F:cell adhesion molecule binding"/>
    <property type="evidence" value="ECO:0007669"/>
    <property type="project" value="TreeGrafter"/>
</dbReference>
<dbReference type="InterPro" id="IPR056822">
    <property type="entry name" value="TEN_NHL"/>
</dbReference>
<reference evidence="6" key="2">
    <citation type="submission" date="2025-09" db="UniProtKB">
        <authorList>
            <consortium name="Ensembl"/>
        </authorList>
    </citation>
    <scope>IDENTIFICATION</scope>
</reference>
<dbReference type="Proteomes" id="UP000694388">
    <property type="component" value="Unplaced"/>
</dbReference>
<dbReference type="SUPFAM" id="SSF101898">
    <property type="entry name" value="NHL repeat"/>
    <property type="match status" value="1"/>
</dbReference>
<dbReference type="Gene3D" id="2.120.10.30">
    <property type="entry name" value="TolB, C-terminal domain"/>
    <property type="match status" value="2"/>
</dbReference>
<feature type="domain" description="EGF-like" evidence="5">
    <location>
        <begin position="269"/>
        <end position="305"/>
    </location>
</feature>
<reference evidence="6" key="1">
    <citation type="submission" date="2025-08" db="UniProtKB">
        <authorList>
            <consortium name="Ensembl"/>
        </authorList>
    </citation>
    <scope>IDENTIFICATION</scope>
</reference>
<feature type="disulfide bond" evidence="4">
    <location>
        <begin position="493"/>
        <end position="502"/>
    </location>
</feature>
<dbReference type="PROSITE" id="PS01186">
    <property type="entry name" value="EGF_2"/>
    <property type="match status" value="4"/>
</dbReference>
<dbReference type="Pfam" id="PF25021">
    <property type="entry name" value="TEN_NHL"/>
    <property type="match status" value="1"/>
</dbReference>
<dbReference type="InterPro" id="IPR008969">
    <property type="entry name" value="CarboxyPept-like_regulatory"/>
</dbReference>
<evidence type="ECO:0000313" key="6">
    <source>
        <dbReference type="Ensembl" id="ENSEBUP00000022587.1"/>
    </source>
</evidence>
<dbReference type="GO" id="GO:0043005">
    <property type="term" value="C:neuron projection"/>
    <property type="evidence" value="ECO:0007669"/>
    <property type="project" value="TreeGrafter"/>
</dbReference>
<dbReference type="GO" id="GO:0007157">
    <property type="term" value="P:heterophilic cell-cell adhesion via plasma membrane cell adhesion molecules"/>
    <property type="evidence" value="ECO:0007669"/>
    <property type="project" value="TreeGrafter"/>
</dbReference>
<dbReference type="OMA" id="NDSLFWT"/>
<feature type="domain" description="EGF-like" evidence="5">
    <location>
        <begin position="468"/>
        <end position="503"/>
    </location>
</feature>
<evidence type="ECO:0000259" key="5">
    <source>
        <dbReference type="PROSITE" id="PS50026"/>
    </source>
</evidence>
<accession>A0A8C4QYR3</accession>
<evidence type="ECO:0000256" key="4">
    <source>
        <dbReference type="PROSITE-ProRule" id="PRU00076"/>
    </source>
</evidence>
<dbReference type="InterPro" id="IPR000742">
    <property type="entry name" value="EGF"/>
</dbReference>
<dbReference type="SUPFAM" id="SSF49464">
    <property type="entry name" value="Carboxypeptidase regulatory domain-like"/>
    <property type="match status" value="1"/>
</dbReference>
<feature type="disulfide bond" evidence="4">
    <location>
        <begin position="472"/>
        <end position="482"/>
    </location>
</feature>
<dbReference type="PROSITE" id="PS00022">
    <property type="entry name" value="EGF_1"/>
    <property type="match status" value="4"/>
</dbReference>
<dbReference type="Pfam" id="PF25024">
    <property type="entry name" value="EGF_TEN"/>
    <property type="match status" value="1"/>
</dbReference>
<evidence type="ECO:0000256" key="2">
    <source>
        <dbReference type="ARBA" id="ARBA00022737"/>
    </source>
</evidence>
<protein>
    <recommendedName>
        <fullName evidence="5">EGF-like domain-containing protein</fullName>
    </recommendedName>
</protein>
<name>A0A8C4QYR3_EPTBU</name>
<dbReference type="PANTHER" id="PTHR11219">
    <property type="entry name" value="TENEURIN AND N-ACETYLGLUCOSAMINE-1-PHOSPHODIESTER ALPHA-N-ACETYLGLUCOSAMINIDASE"/>
    <property type="match status" value="1"/>
</dbReference>
<feature type="disulfide bond" evidence="4">
    <location>
        <begin position="396"/>
        <end position="405"/>
    </location>
</feature>
<dbReference type="PANTHER" id="PTHR11219:SF69">
    <property type="entry name" value="TENEURIN-A"/>
    <property type="match status" value="1"/>
</dbReference>
<dbReference type="GO" id="GO:0048666">
    <property type="term" value="P:neuron development"/>
    <property type="evidence" value="ECO:0007669"/>
    <property type="project" value="TreeGrafter"/>
</dbReference>
<dbReference type="GeneTree" id="ENSGT01030000234566"/>
<feature type="disulfide bond" evidence="4">
    <location>
        <begin position="295"/>
        <end position="304"/>
    </location>
</feature>
<dbReference type="InterPro" id="IPR051216">
    <property type="entry name" value="Teneurin"/>
</dbReference>
<dbReference type="Pfam" id="PF23093">
    <property type="entry name" value="GBD_Tenm3"/>
    <property type="match status" value="1"/>
</dbReference>
<sequence>MCLAVQVENPFGNPRCWGYLRYAEQSPCNPTSWVRSEEGCRECAVGSVRSPFACLPVSVKWPELIAMSARWDERVKAMHLFGLNWQLQYTEGHGYENGGGKAKIPPISAGSRSLDSGELGLGRESLQDVPPGVFWRSRLSLLAPRLLKFNISLQQDALVAVYGRRGLIPSHTQYDFLRLLDGRRMAAALERRGLVLGPGVKRAGMQRRGTFIELLQSGLWHVALYNDGERTQLLGLLASPTESTDACPNNCNGNGECLSGVCHCFHGSDGRDCSQAACPVLCSDNGQYEAGACVCHAGWKGRDCSIPGTQCRQPDCSGHGSCIGGECMCYKGYRGEACHEVDCEDPSCGGRGVCVAGHCWCQAGWAGPRCGRPQPTCPEACSGHGRYDAATRSCLCDPGWEGESCEKEVCAQDCGEHGDCVHGQCRCDEGWVGPECVRRRCPRPCGVHGSCQQGRCLCQDGWHGDSCSIEGCPGLCHGHGSCKLAGGAWSCQCQPGWRGAGCQLPTETACGDGRDNDGDDLADCDDPDCCDHTRCARTAGCQSAPDPVVRARIAGLPTRARHFPSFLERVRFLIGQDGVHVMRSENLLNTTNVCVLRGQVTTGDGAPLVGVNVTFEGFPHLGYTLSRHDGFFDLVAPGGGSLCLLFNRSPFLPARRCLWPPWGRFLGLEPFALRHERNHVPACAGAALPPPGPLTLLPAPSPTFRPTCSSQHDISPETQTVRVQVPVPGSSARLVYTSWRADAFRSLMLVRLTGASPPPGLRLVHLLLTVEGRLFQQRFSPAPGLHHWLEWDRTDAYGLPVYGTAHALVSVGFEYERCPDVILWERSWRSLQGRPLDISGLGAWSVHVHHSLHIPSGMMYGGDGGALRLASRPPLMHTALGSARRRSLSCVGSCAAGSALGARLLAPVALACAPDGSLYVGDFNLIRRLKPGGNVSSVLELSSFTSKDLKHSTIPAQRYYLAVDPGSGDLYVSDGGRHQVLKVPAPRRAAQESGDAQVVAGTGEQCLPVDEAQCGDGGRATSARLAGPRGVAVDGRGILYFVDGQAVRRVNHDGVISTLLGSNRLGASRPLSCHDTMDASQVHLEWPTGLAVNPVDDSLYILDGSVVLRLAHGRWARLIAGHPAHCQARPAATTSPLSLPLLQVPVALTLSSTGDLFVAESDERSIHRVRHVTPDGHVTLLAGAVRPPTCDCSTQDSPNCPPCFGGDGGFARDAWLNGPVALASCPDGTLFVADLWNARVRSVRKARPQADPNGLYSIAAPARESCMSSTAQVYIFVPWPCIPECLSST</sequence>
<dbReference type="InterPro" id="IPR057629">
    <property type="entry name" value="Teneurin1-4_GBD"/>
</dbReference>
<dbReference type="Gene3D" id="2.10.25.10">
    <property type="entry name" value="Laminin"/>
    <property type="match status" value="6"/>
</dbReference>
<dbReference type="InterPro" id="IPR056820">
    <property type="entry name" value="TEN_TTR-like"/>
</dbReference>
<dbReference type="SMART" id="SM00181">
    <property type="entry name" value="EGF"/>
    <property type="match status" value="8"/>
</dbReference>
<keyword evidence="3 4" id="KW-1015">Disulfide bond</keyword>
<keyword evidence="1 4" id="KW-0245">EGF-like domain</keyword>
<keyword evidence="7" id="KW-1185">Reference proteome</keyword>
<dbReference type="FunFam" id="2.10.25.10:FF:000013">
    <property type="entry name" value="Teneurin transmembrane protein 4"/>
    <property type="match status" value="1"/>
</dbReference>
<evidence type="ECO:0000256" key="3">
    <source>
        <dbReference type="ARBA" id="ARBA00023157"/>
    </source>
</evidence>
<evidence type="ECO:0000313" key="7">
    <source>
        <dbReference type="Proteomes" id="UP000694388"/>
    </source>
</evidence>
<proteinExistence type="predicted"/>